<protein>
    <submittedName>
        <fullName evidence="2">Amidohydrolase</fullName>
    </submittedName>
</protein>
<accession>A0A0D0VGR3</accession>
<dbReference type="InterPro" id="IPR013108">
    <property type="entry name" value="Amidohydro_3"/>
</dbReference>
<dbReference type="PANTHER" id="PTHR22642:SF2">
    <property type="entry name" value="PROTEIN LONG AFTER FAR-RED 3"/>
    <property type="match status" value="1"/>
</dbReference>
<sequence>MPPAAGHNIPPRLRQYHQSQIANNGVMPYQRHPPPRIPSTRSLHLSISLLIVAVIIVYAQKQSFMKGVLPSKVYSATETLPEKYAICGKEGKKVYTVPYEVEAVIEKAAEWEKEAVGAVECVVVENDKVVDTGSLNKIRRKWAKDTLSKTTGDDLQIIHLSPGHTLTPGFTDSHGHPLVYGHAQQLPLHGCRSIEEVIVKVEDYVNHHPLEEGQWIEGLGWDQNLWKDKVFPAAEEFDKSDILRGLPISLARVDYHAEWVSTAILRLMDNIPDVEGGTVVRDSRGKPTGIFIDNAISLLTAIRPAWTDVDRERFFDIVVRDALSHGLTGAYDAMGLVSDQPFWRRMAEEGKLPIRFYSMLSCEGEDFCGDKVEPYYNFEKHYYMRGVKLFGDGALGSRGAALIDDYSDQPGWKGLMLKKEEVWGPLIKQWYEAGWQVCLHTIGDRAAKVVLDAISSVAGLPDIRKARFRLEHAQIMTLEDLERAAKMGIIASVQPTHATSDMWYAEDRLGTERIRGAYAWRSYLNNSGHITLGSDFPVESIDPLKGFYAAVTRRSPEGKSPHGKGGWYPEQKLSRVEALRGFTVWGAYASFSEDYVGSLTPGKKFDAVIWDDDLLTVPEDEILDVKVKGVIVDGRLVWGTLR</sequence>
<name>A0A0D0VGR3_CRYGA</name>
<dbReference type="EMBL" id="KN847987">
    <property type="protein sequence ID" value="KIR45709.1"/>
    <property type="molecule type" value="Genomic_DNA"/>
</dbReference>
<dbReference type="OrthoDB" id="3501663at2759"/>
<dbReference type="InterPro" id="IPR011059">
    <property type="entry name" value="Metal-dep_hydrolase_composite"/>
</dbReference>
<dbReference type="HOGENOM" id="CLU_009942_1_1_1"/>
<dbReference type="AlphaFoldDB" id="A0A0D0VGR3"/>
<dbReference type="InterPro" id="IPR033932">
    <property type="entry name" value="YtcJ-like"/>
</dbReference>
<dbReference type="PANTHER" id="PTHR22642">
    <property type="entry name" value="IMIDAZOLONEPROPIONASE"/>
    <property type="match status" value="1"/>
</dbReference>
<dbReference type="CDD" id="cd01300">
    <property type="entry name" value="YtcJ_like"/>
    <property type="match status" value="1"/>
</dbReference>
<evidence type="ECO:0000313" key="2">
    <source>
        <dbReference type="EMBL" id="KIR45709.1"/>
    </source>
</evidence>
<dbReference type="InterPro" id="IPR032466">
    <property type="entry name" value="Metal_Hydrolase"/>
</dbReference>
<dbReference type="Gene3D" id="3.20.20.140">
    <property type="entry name" value="Metal-dependent hydrolases"/>
    <property type="match status" value="1"/>
</dbReference>
<proteinExistence type="predicted"/>
<dbReference type="Pfam" id="PF07969">
    <property type="entry name" value="Amidohydro_3"/>
    <property type="match status" value="1"/>
</dbReference>
<dbReference type="GO" id="GO:0016810">
    <property type="term" value="F:hydrolase activity, acting on carbon-nitrogen (but not peptide) bonds"/>
    <property type="evidence" value="ECO:0007669"/>
    <property type="project" value="InterPro"/>
</dbReference>
<reference evidence="2" key="1">
    <citation type="submission" date="2015-01" db="EMBL/GenBank/DDBJ databases">
        <title>The Genome Sequence of Cryptococcus gattii CA1280.</title>
        <authorList>
            <consortium name="The Broad Institute Genomics Platform"/>
            <person name="Cuomo C."/>
            <person name="Litvintseva A."/>
            <person name="Chen Y."/>
            <person name="Heitman J."/>
            <person name="Sun S."/>
            <person name="Springer D."/>
            <person name="Dromer F."/>
            <person name="Young S."/>
            <person name="Zeng Q."/>
            <person name="Gargeya S."/>
            <person name="Abouelleil A."/>
            <person name="Alvarado L."/>
            <person name="Chapman S.B."/>
            <person name="Gainer-Dewar J."/>
            <person name="Goldberg J."/>
            <person name="Griggs A."/>
            <person name="Gujja S."/>
            <person name="Hansen M."/>
            <person name="Howarth C."/>
            <person name="Imamovic A."/>
            <person name="Larimer J."/>
            <person name="Murphy C."/>
            <person name="Naylor J."/>
            <person name="Pearson M."/>
            <person name="Priest M."/>
            <person name="Roberts A."/>
            <person name="Saif S."/>
            <person name="Shea T."/>
            <person name="Sykes S."/>
            <person name="Wortman J."/>
            <person name="Nusbaum C."/>
            <person name="Birren B."/>
        </authorList>
    </citation>
    <scope>NUCLEOTIDE SEQUENCE [LARGE SCALE GENOMIC DNA]</scope>
    <source>
        <strain evidence="2">CA1280</strain>
    </source>
</reference>
<organism evidence="2">
    <name type="scientific">Cryptococcus bacillisporus CA1280</name>
    <dbReference type="NCBI Taxonomy" id="1296109"/>
    <lineage>
        <taxon>Eukaryota</taxon>
        <taxon>Fungi</taxon>
        <taxon>Dikarya</taxon>
        <taxon>Basidiomycota</taxon>
        <taxon>Agaricomycotina</taxon>
        <taxon>Tremellomycetes</taxon>
        <taxon>Tremellales</taxon>
        <taxon>Cryptococcaceae</taxon>
        <taxon>Cryptococcus</taxon>
        <taxon>Cryptococcus gattii species complex</taxon>
    </lineage>
</organism>
<evidence type="ECO:0000259" key="1">
    <source>
        <dbReference type="Pfam" id="PF07969"/>
    </source>
</evidence>
<dbReference type="Gene3D" id="3.10.310.70">
    <property type="match status" value="1"/>
</dbReference>
<dbReference type="SUPFAM" id="SSF51556">
    <property type="entry name" value="Metallo-dependent hydrolases"/>
    <property type="match status" value="1"/>
</dbReference>
<keyword evidence="2" id="KW-0378">Hydrolase</keyword>
<dbReference type="SUPFAM" id="SSF51338">
    <property type="entry name" value="Composite domain of metallo-dependent hydrolases"/>
    <property type="match status" value="1"/>
</dbReference>
<dbReference type="Gene3D" id="2.30.40.10">
    <property type="entry name" value="Urease, subunit C, domain 1"/>
    <property type="match status" value="1"/>
</dbReference>
<feature type="domain" description="Amidohydrolase 3" evidence="1">
    <location>
        <begin position="163"/>
        <end position="637"/>
    </location>
</feature>
<gene>
    <name evidence="2" type="ORF">I312_05068</name>
</gene>